<feature type="region of interest" description="Disordered" evidence="1">
    <location>
        <begin position="1"/>
        <end position="68"/>
    </location>
</feature>
<protein>
    <submittedName>
        <fullName evidence="2">Uncharacterized protein</fullName>
    </submittedName>
</protein>
<sequence length="138" mass="14088">TAAALTPASVGDTISAAVDPDDPFAAHPLVEDENEGGQDPDPSFNSTSSSVAGPDETVDDEDNTRIDYGFADASEQVAAVATIARTAIEAGRVSDVERLAGALTRMNASLGAVTSDEPWALVSAELSKPRITNTALSA</sequence>
<evidence type="ECO:0000256" key="1">
    <source>
        <dbReference type="SAM" id="MobiDB-lite"/>
    </source>
</evidence>
<comment type="caution">
    <text evidence="2">The sequence shown here is derived from an EMBL/GenBank/DDBJ whole genome shotgun (WGS) entry which is preliminary data.</text>
</comment>
<dbReference type="AlphaFoldDB" id="X1MQ40"/>
<organism evidence="2">
    <name type="scientific">marine sediment metagenome</name>
    <dbReference type="NCBI Taxonomy" id="412755"/>
    <lineage>
        <taxon>unclassified sequences</taxon>
        <taxon>metagenomes</taxon>
        <taxon>ecological metagenomes</taxon>
    </lineage>
</organism>
<evidence type="ECO:0000313" key="2">
    <source>
        <dbReference type="EMBL" id="GAI33438.1"/>
    </source>
</evidence>
<reference evidence="2" key="1">
    <citation type="journal article" date="2014" name="Front. Microbiol.">
        <title>High frequency of phylogenetically diverse reductive dehalogenase-homologous genes in deep subseafloor sedimentary metagenomes.</title>
        <authorList>
            <person name="Kawai M."/>
            <person name="Futagami T."/>
            <person name="Toyoda A."/>
            <person name="Takaki Y."/>
            <person name="Nishi S."/>
            <person name="Hori S."/>
            <person name="Arai W."/>
            <person name="Tsubouchi T."/>
            <person name="Morono Y."/>
            <person name="Uchiyama I."/>
            <person name="Ito T."/>
            <person name="Fujiyama A."/>
            <person name="Inagaki F."/>
            <person name="Takami H."/>
        </authorList>
    </citation>
    <scope>NUCLEOTIDE SEQUENCE</scope>
    <source>
        <strain evidence="2">Expedition CK06-06</strain>
    </source>
</reference>
<name>X1MQ40_9ZZZZ</name>
<accession>X1MQ40</accession>
<feature type="non-terminal residue" evidence="2">
    <location>
        <position position="1"/>
    </location>
</feature>
<dbReference type="EMBL" id="BARV01031011">
    <property type="protein sequence ID" value="GAI33438.1"/>
    <property type="molecule type" value="Genomic_DNA"/>
</dbReference>
<gene>
    <name evidence="2" type="ORF">S06H3_49140</name>
</gene>
<proteinExistence type="predicted"/>